<evidence type="ECO:0000313" key="4">
    <source>
        <dbReference type="WBParaSite" id="PSAMB.scaffold2017size26004.g15978.t1"/>
    </source>
</evidence>
<sequence>MNENIVDTDRLWVEDLEEESKDLPAEMLSSSLFVIHDPSGRRQDDVSEAKGVNYPHWTVFLVIGNSIGKQSRRRGNHVFADQREEGKRHFHANEPTTDYFTTGMEHRPSQFGISMSEANASVAFREARQMSIVDIQQDQDRLRAANTKALRMLITPDLPCTPDKEEDKIRPPIPGQPSTSKRLSRLEVQRRSFAHASNSRTNSETMLVVSPTKERIKDSKKVVALHLSLGFCFGIFATLLVIGCIVVITNPFEKTGNCSLPTPTNQALSSFTTPLAKA</sequence>
<feature type="region of interest" description="Disordered" evidence="1">
    <location>
        <begin position="161"/>
        <end position="182"/>
    </location>
</feature>
<dbReference type="WBParaSite" id="PSAMB.scaffold2017size26004.g15978.t1">
    <property type="protein sequence ID" value="PSAMB.scaffold2017size26004.g15978.t1"/>
    <property type="gene ID" value="PSAMB.scaffold2017size26004.g15978"/>
</dbReference>
<dbReference type="Proteomes" id="UP000887566">
    <property type="component" value="Unplaced"/>
</dbReference>
<name>A0A914VHD8_9BILA</name>
<feature type="transmembrane region" description="Helical" evidence="2">
    <location>
        <begin position="223"/>
        <end position="248"/>
    </location>
</feature>
<evidence type="ECO:0000256" key="2">
    <source>
        <dbReference type="SAM" id="Phobius"/>
    </source>
</evidence>
<organism evidence="3 4">
    <name type="scientific">Plectus sambesii</name>
    <dbReference type="NCBI Taxonomy" id="2011161"/>
    <lineage>
        <taxon>Eukaryota</taxon>
        <taxon>Metazoa</taxon>
        <taxon>Ecdysozoa</taxon>
        <taxon>Nematoda</taxon>
        <taxon>Chromadorea</taxon>
        <taxon>Plectida</taxon>
        <taxon>Plectina</taxon>
        <taxon>Plectoidea</taxon>
        <taxon>Plectidae</taxon>
        <taxon>Plectus</taxon>
    </lineage>
</organism>
<protein>
    <submittedName>
        <fullName evidence="4">Uncharacterized protein</fullName>
    </submittedName>
</protein>
<evidence type="ECO:0000256" key="1">
    <source>
        <dbReference type="SAM" id="MobiDB-lite"/>
    </source>
</evidence>
<dbReference type="AlphaFoldDB" id="A0A914VHD8"/>
<keyword evidence="2" id="KW-0472">Membrane</keyword>
<proteinExistence type="predicted"/>
<accession>A0A914VHD8</accession>
<keyword evidence="3" id="KW-1185">Reference proteome</keyword>
<evidence type="ECO:0000313" key="3">
    <source>
        <dbReference type="Proteomes" id="UP000887566"/>
    </source>
</evidence>
<keyword evidence="2" id="KW-1133">Transmembrane helix</keyword>
<keyword evidence="2" id="KW-0812">Transmembrane</keyword>
<reference evidence="4" key="1">
    <citation type="submission" date="2022-11" db="UniProtKB">
        <authorList>
            <consortium name="WormBaseParasite"/>
        </authorList>
    </citation>
    <scope>IDENTIFICATION</scope>
</reference>